<dbReference type="InterPro" id="IPR053137">
    <property type="entry name" value="NLR-like"/>
</dbReference>
<dbReference type="InterPro" id="IPR011990">
    <property type="entry name" value="TPR-like_helical_dom_sf"/>
</dbReference>
<gene>
    <name evidence="3" type="ORF">EKO04_009012</name>
</gene>
<dbReference type="Gene3D" id="1.25.40.10">
    <property type="entry name" value="Tetratricopeptide repeat domain"/>
    <property type="match status" value="2"/>
</dbReference>
<reference evidence="3" key="2">
    <citation type="submission" date="2020-09" db="EMBL/GenBank/DDBJ databases">
        <title>Reference genome assembly for Australian Ascochyta lentis isolate Al4.</title>
        <authorList>
            <person name="Lee R.C."/>
            <person name="Farfan-Caceres L.M."/>
            <person name="Debler J.W."/>
            <person name="Williams A.H."/>
            <person name="Henares B.M."/>
        </authorList>
    </citation>
    <scope>NUCLEOTIDE SEQUENCE</scope>
    <source>
        <strain evidence="3">Al4</strain>
    </source>
</reference>
<evidence type="ECO:0000313" key="3">
    <source>
        <dbReference type="EMBL" id="KAF9692886.1"/>
    </source>
</evidence>
<dbReference type="SUPFAM" id="SSF48452">
    <property type="entry name" value="TPR-like"/>
    <property type="match status" value="1"/>
</dbReference>
<dbReference type="OrthoDB" id="5986190at2759"/>
<dbReference type="PANTHER" id="PTHR46082">
    <property type="entry name" value="ATP/GTP-BINDING PROTEIN-RELATED"/>
    <property type="match status" value="1"/>
</dbReference>
<dbReference type="InterPro" id="IPR019734">
    <property type="entry name" value="TPR_rpt"/>
</dbReference>
<dbReference type="PRINTS" id="PR00381">
    <property type="entry name" value="KINESINLIGHT"/>
</dbReference>
<dbReference type="AlphaFoldDB" id="A0A8H7MC27"/>
<protein>
    <recommendedName>
        <fullName evidence="2">Clr5 domain-containing protein</fullName>
    </recommendedName>
</protein>
<evidence type="ECO:0000259" key="2">
    <source>
        <dbReference type="Pfam" id="PF14420"/>
    </source>
</evidence>
<dbReference type="Pfam" id="PF13424">
    <property type="entry name" value="TPR_12"/>
    <property type="match status" value="3"/>
</dbReference>
<reference evidence="3" key="1">
    <citation type="submission" date="2018-12" db="EMBL/GenBank/DDBJ databases">
        <authorList>
            <person name="Syme R.A."/>
            <person name="Farfan-Caceres L."/>
            <person name="Lichtenzveig J."/>
        </authorList>
    </citation>
    <scope>NUCLEOTIDE SEQUENCE</scope>
    <source>
        <strain evidence="3">Al4</strain>
    </source>
</reference>
<evidence type="ECO:0000256" key="1">
    <source>
        <dbReference type="SAM" id="MobiDB-lite"/>
    </source>
</evidence>
<proteinExistence type="predicted"/>
<dbReference type="EMBL" id="RZGK01000017">
    <property type="protein sequence ID" value="KAF9692886.1"/>
    <property type="molecule type" value="Genomic_DNA"/>
</dbReference>
<keyword evidence="4" id="KW-1185">Reference proteome</keyword>
<dbReference type="PANTHER" id="PTHR46082:SF6">
    <property type="entry name" value="AAA+ ATPASE DOMAIN-CONTAINING PROTEIN-RELATED"/>
    <property type="match status" value="1"/>
</dbReference>
<dbReference type="Pfam" id="PF13374">
    <property type="entry name" value="TPR_10"/>
    <property type="match status" value="1"/>
</dbReference>
<dbReference type="InterPro" id="IPR025676">
    <property type="entry name" value="Clr5_dom"/>
</dbReference>
<feature type="domain" description="Clr5" evidence="2">
    <location>
        <begin position="118"/>
        <end position="170"/>
    </location>
</feature>
<comment type="caution">
    <text evidence="3">The sequence shown here is derived from an EMBL/GenBank/DDBJ whole genome shotgun (WGS) entry which is preliminary data.</text>
</comment>
<accession>A0A8H7MC27</accession>
<organism evidence="3 4">
    <name type="scientific">Ascochyta lentis</name>
    <dbReference type="NCBI Taxonomy" id="205686"/>
    <lineage>
        <taxon>Eukaryota</taxon>
        <taxon>Fungi</taxon>
        <taxon>Dikarya</taxon>
        <taxon>Ascomycota</taxon>
        <taxon>Pezizomycotina</taxon>
        <taxon>Dothideomycetes</taxon>
        <taxon>Pleosporomycetidae</taxon>
        <taxon>Pleosporales</taxon>
        <taxon>Pleosporineae</taxon>
        <taxon>Didymellaceae</taxon>
        <taxon>Ascochyta</taxon>
    </lineage>
</organism>
<dbReference type="Pfam" id="PF14420">
    <property type="entry name" value="Clr5"/>
    <property type="match status" value="1"/>
</dbReference>
<evidence type="ECO:0000313" key="4">
    <source>
        <dbReference type="Proteomes" id="UP000651452"/>
    </source>
</evidence>
<name>A0A8H7MC27_9PLEO</name>
<dbReference type="Proteomes" id="UP000651452">
    <property type="component" value="Unassembled WGS sequence"/>
</dbReference>
<feature type="region of interest" description="Disordered" evidence="1">
    <location>
        <begin position="70"/>
        <end position="113"/>
    </location>
</feature>
<dbReference type="SMART" id="SM00028">
    <property type="entry name" value="TPR"/>
    <property type="match status" value="7"/>
</dbReference>
<sequence length="686" mass="77415">MMDLPPHLFDQVLADISQNDILYSTDYHHVTQQAYGFYGVGETSASVLPAQHPGDTPAIAQPYASNSYDPHVALSSQGQYNSESASNNQSTLEAPPAFTASMGPPARPRKRKAPTLRADVWEPYKTRILELHVTQKLPLAEVRKMIKEERGFDAEPRQYRTRISQWKQDKKVKPQEMQAIVRKRQRRKLLEPHKRELVFEVRNSQVQPQKIERWMRRNDVAESFLYSPNSLSSTPSALGCHTISERGSPALSSIHSLAALISVPGFVNSAAQSPQMASPALSISSLVQPQSSSFTGQSPALTYRSLPIHYSSSSLYIPNMFDGQTTVVTRPRYRQDEEQRLREHISMAQVSTGTETLEIQRRLYDLGSVLLDQGRYKKAENVVRSSIAARRGSQSGDGDEDKDSLRALELLGHILSEQGLYDQAERLHRYVLRESEKVLGPEHLNTVRCVSSLASALDDLGRYEEAEVKYQQVLEKYNKELGPEHPDTLNSMNNLGVVLENLERYKEAHAMHQQALQGFTKVLGPEHPDTLSSMNNLGILLEKLERYKEAHAMHRQALQGRERVLGPEHPNTLDSMNNLGLALEKLERYEEAQAMHQQALQVTEKVLGPEHPSTLTSMNNLGLVLRKLERYGEAQAMFQQALQGQETTLGLKHPDTLRSINDLALLLDEQGKFTEAEEIWQRSQRE</sequence>
<feature type="compositionally biased region" description="Polar residues" evidence="1">
    <location>
        <begin position="70"/>
        <end position="92"/>
    </location>
</feature>